<dbReference type="Proteomes" id="UP000321408">
    <property type="component" value="Chromosome"/>
</dbReference>
<comment type="subcellular location">
    <subcellularLocation>
        <location evidence="1">Cytoplasm</location>
    </subcellularLocation>
</comment>
<dbReference type="PANTHER" id="PTHR46630">
    <property type="entry name" value="TETRATRICOPEPTIDE REPEAT PROTEIN 29"/>
    <property type="match status" value="1"/>
</dbReference>
<evidence type="ECO:0000256" key="3">
    <source>
        <dbReference type="ARBA" id="ARBA00022737"/>
    </source>
</evidence>
<protein>
    <submittedName>
        <fullName evidence="8">Tetratricopeptide repeat protein</fullName>
    </submittedName>
</protein>
<organism evidence="8 9">
    <name type="scientific">Promethearchaeum syntrophicum</name>
    <dbReference type="NCBI Taxonomy" id="2594042"/>
    <lineage>
        <taxon>Archaea</taxon>
        <taxon>Promethearchaeati</taxon>
        <taxon>Promethearchaeota</taxon>
        <taxon>Promethearchaeia</taxon>
        <taxon>Promethearchaeales</taxon>
        <taxon>Promethearchaeaceae</taxon>
        <taxon>Promethearchaeum</taxon>
    </lineage>
</organism>
<evidence type="ECO:0000256" key="4">
    <source>
        <dbReference type="ARBA" id="ARBA00022803"/>
    </source>
</evidence>
<evidence type="ECO:0000313" key="8">
    <source>
        <dbReference type="EMBL" id="QEE17021.1"/>
    </source>
</evidence>
<dbReference type="GO" id="GO:0005737">
    <property type="term" value="C:cytoplasm"/>
    <property type="evidence" value="ECO:0007669"/>
    <property type="project" value="UniProtKB-SubCell"/>
</dbReference>
<keyword evidence="4 5" id="KW-0802">TPR repeat</keyword>
<name>A0A5B9DDB0_9ARCH</name>
<keyword evidence="9" id="KW-1185">Reference proteome</keyword>
<dbReference type="PANTHER" id="PTHR46630:SF1">
    <property type="entry name" value="TETRATRICOPEPTIDE REPEAT PROTEIN 29"/>
    <property type="match status" value="1"/>
</dbReference>
<evidence type="ECO:0000256" key="5">
    <source>
        <dbReference type="PROSITE-ProRule" id="PRU00339"/>
    </source>
</evidence>
<dbReference type="PROSITE" id="PS50005">
    <property type="entry name" value="TPR"/>
    <property type="match status" value="1"/>
</dbReference>
<proteinExistence type="predicted"/>
<feature type="region of interest" description="Disordered" evidence="7">
    <location>
        <begin position="1"/>
        <end position="20"/>
    </location>
</feature>
<keyword evidence="2" id="KW-0963">Cytoplasm</keyword>
<keyword evidence="3" id="KW-0677">Repeat</keyword>
<dbReference type="SUPFAM" id="SSF48452">
    <property type="entry name" value="TPR-like"/>
    <property type="match status" value="3"/>
</dbReference>
<dbReference type="NCBIfam" id="NF047558">
    <property type="entry name" value="TPR_END_plus"/>
    <property type="match status" value="1"/>
</dbReference>
<feature type="coiled-coil region" evidence="6">
    <location>
        <begin position="105"/>
        <end position="139"/>
    </location>
</feature>
<evidence type="ECO:0000256" key="1">
    <source>
        <dbReference type="ARBA" id="ARBA00004496"/>
    </source>
</evidence>
<feature type="repeat" description="TPR" evidence="5">
    <location>
        <begin position="186"/>
        <end position="219"/>
    </location>
</feature>
<reference evidence="8 9" key="2">
    <citation type="journal article" date="2024" name="Int. J. Syst. Evol. Microbiol.">
        <title>Promethearchaeum syntrophicum gen. nov., sp. nov., an anaerobic, obligately syntrophic archaeon, the first isolate of the lineage 'Asgard' archaea, and proposal of the new archaeal phylum Promethearchaeota phyl. nov. and kingdom Promethearchaeati regn. nov.</title>
        <authorList>
            <person name="Imachi H."/>
            <person name="Nobu M.K."/>
            <person name="Kato S."/>
            <person name="Takaki Y."/>
            <person name="Miyazaki M."/>
            <person name="Miyata M."/>
            <person name="Ogawara M."/>
            <person name="Saito Y."/>
            <person name="Sakai S."/>
            <person name="Tahara Y.O."/>
            <person name="Takano Y."/>
            <person name="Tasumi E."/>
            <person name="Uematsu K."/>
            <person name="Yoshimura T."/>
            <person name="Itoh T."/>
            <person name="Ohkuma M."/>
            <person name="Takai K."/>
        </authorList>
    </citation>
    <scope>NUCLEOTIDE SEQUENCE [LARGE SCALE GENOMIC DNA]</scope>
    <source>
        <strain evidence="8 9">MK-D1</strain>
    </source>
</reference>
<sequence length="490" mass="57646">MSNLNTYRKNMSQGDFGEPRKEFEKGRNFLVKAERAIYRENYKKAMNFLSTAQDIFKKSNSILMIAKVHFLEGYIHENLHEWEKTLEFYKLSLELRKIAGTSLIIAETEKKIAETLLKLNNYQEAHKYAQTAIDILENENQPFAKADSLYTNGTIYFAEKDWKSAIFYYNLALDYLKNQYHWKLFLKIHENLGKAYKKLGNYIESNHTFKKALKLEHEKKNYTVIISILKEMAENYKFLNNKKKSVEYITDAIDMERKFQKINSDKNNHSSQLQLAEILFYFNDFQQAMEICEESIEFAETYNNQIDLVQGLTLTTKILLNKNLLDDQNLDLIQNYLVEARDIAESLKDTKNIIEILILKIRLYKKINKSDEILEILRIAEELALNSSSKCSLGDVYEQYGLLYHSLDFEKALSYFKLGLEEYIECDSIQDQAEMHYNIACMSSLMDFPEEIIDHLTIAVELNSKFKIIAKEDEDFKSIRKLDLFRSIIE</sequence>
<dbReference type="Gene3D" id="1.25.40.10">
    <property type="entry name" value="Tetratricopeptide repeat domain"/>
    <property type="match status" value="4"/>
</dbReference>
<evidence type="ECO:0000313" key="9">
    <source>
        <dbReference type="Proteomes" id="UP000321408"/>
    </source>
</evidence>
<dbReference type="RefSeq" id="WP_147663942.1">
    <property type="nucleotide sequence ID" value="NZ_CP042905.2"/>
</dbReference>
<dbReference type="InterPro" id="IPR011990">
    <property type="entry name" value="TPR-like_helical_dom_sf"/>
</dbReference>
<reference evidence="8 9" key="1">
    <citation type="journal article" date="2020" name="Nature">
        <title>Isolation of an archaeon at the prokaryote-eukaryote interface.</title>
        <authorList>
            <person name="Imachi H."/>
            <person name="Nobu M.K."/>
            <person name="Nakahara N."/>
            <person name="Morono Y."/>
            <person name="Ogawara M."/>
            <person name="Takaki Y."/>
            <person name="Takano Y."/>
            <person name="Uematsu K."/>
            <person name="Ikuta T."/>
            <person name="Ito M."/>
            <person name="Matsui Y."/>
            <person name="Miyazaki M."/>
            <person name="Murata K."/>
            <person name="Saito Y."/>
            <person name="Sakai S."/>
            <person name="Song C."/>
            <person name="Tasumi E."/>
            <person name="Yamanaka Y."/>
            <person name="Yamaguchi T."/>
            <person name="Kamagata Y."/>
            <person name="Tamaki H."/>
            <person name="Takai K."/>
        </authorList>
    </citation>
    <scope>NUCLEOTIDE SEQUENCE [LARGE SCALE GENOMIC DNA]</scope>
    <source>
        <strain evidence="8 9">MK-D1</strain>
    </source>
</reference>
<dbReference type="SMART" id="SM00028">
    <property type="entry name" value="TPR"/>
    <property type="match status" value="7"/>
</dbReference>
<evidence type="ECO:0000256" key="7">
    <source>
        <dbReference type="SAM" id="MobiDB-lite"/>
    </source>
</evidence>
<feature type="compositionally biased region" description="Polar residues" evidence="7">
    <location>
        <begin position="1"/>
        <end position="13"/>
    </location>
</feature>
<dbReference type="EMBL" id="CP042905">
    <property type="protein sequence ID" value="QEE17021.1"/>
    <property type="molecule type" value="Genomic_DNA"/>
</dbReference>
<dbReference type="GeneID" id="41330832"/>
<dbReference type="KEGG" id="psyt:DSAG12_02853"/>
<dbReference type="AlphaFoldDB" id="A0A5B9DDB0"/>
<dbReference type="Pfam" id="PF13424">
    <property type="entry name" value="TPR_12"/>
    <property type="match status" value="1"/>
</dbReference>
<accession>A0A5B9DDB0</accession>
<evidence type="ECO:0000256" key="2">
    <source>
        <dbReference type="ARBA" id="ARBA00022490"/>
    </source>
</evidence>
<keyword evidence="6" id="KW-0175">Coiled coil</keyword>
<evidence type="ECO:0000256" key="6">
    <source>
        <dbReference type="SAM" id="Coils"/>
    </source>
</evidence>
<gene>
    <name evidence="8" type="ORF">DSAG12_02853</name>
</gene>
<dbReference type="InterPro" id="IPR051476">
    <property type="entry name" value="Bac_ResReg_Asp_Phosphatase"/>
</dbReference>
<dbReference type="Pfam" id="PF13181">
    <property type="entry name" value="TPR_8"/>
    <property type="match status" value="1"/>
</dbReference>
<dbReference type="InterPro" id="IPR019734">
    <property type="entry name" value="TPR_rpt"/>
</dbReference>